<dbReference type="AlphaFoldDB" id="A0A1G8S2Y5"/>
<evidence type="ECO:0000313" key="2">
    <source>
        <dbReference type="Proteomes" id="UP000183255"/>
    </source>
</evidence>
<evidence type="ECO:0000313" key="1">
    <source>
        <dbReference type="EMBL" id="SDJ23598.1"/>
    </source>
</evidence>
<name>A0A1G8S2Y5_9CLOT</name>
<organism evidence="1 2">
    <name type="scientific">Proteiniclasticum ruminis</name>
    <dbReference type="NCBI Taxonomy" id="398199"/>
    <lineage>
        <taxon>Bacteria</taxon>
        <taxon>Bacillati</taxon>
        <taxon>Bacillota</taxon>
        <taxon>Clostridia</taxon>
        <taxon>Eubacteriales</taxon>
        <taxon>Clostridiaceae</taxon>
        <taxon>Proteiniclasticum</taxon>
    </lineage>
</organism>
<dbReference type="Proteomes" id="UP000183255">
    <property type="component" value="Unassembled WGS sequence"/>
</dbReference>
<dbReference type="RefSeq" id="WP_031577403.1">
    <property type="nucleotide sequence ID" value="NZ_DAMANS010000040.1"/>
</dbReference>
<sequence>MIIVNMPLKRDFVKDLLHGKTIDGITYEYVKTEQMKMYFNTSEESERAASVAKAAIKKSELGPALFFMVEYVK</sequence>
<reference evidence="1 2" key="1">
    <citation type="submission" date="2016-10" db="EMBL/GenBank/DDBJ databases">
        <authorList>
            <person name="de Groot N.N."/>
        </authorList>
    </citation>
    <scope>NUCLEOTIDE SEQUENCE [LARGE SCALE GENOMIC DNA]</scope>
    <source>
        <strain evidence="1 2">CGMCC 1.5058</strain>
    </source>
</reference>
<gene>
    <name evidence="1" type="ORF">SAMN05421804_11046</name>
</gene>
<protein>
    <submittedName>
        <fullName evidence="1">Uncharacterized protein</fullName>
    </submittedName>
</protein>
<dbReference type="EMBL" id="FNDZ01000010">
    <property type="protein sequence ID" value="SDJ23598.1"/>
    <property type="molecule type" value="Genomic_DNA"/>
</dbReference>
<accession>A0A1G8S2Y5</accession>
<proteinExistence type="predicted"/>